<dbReference type="Pfam" id="PF07670">
    <property type="entry name" value="Gate"/>
    <property type="match status" value="1"/>
</dbReference>
<keyword evidence="1" id="KW-0472">Membrane</keyword>
<keyword evidence="4" id="KW-1185">Reference proteome</keyword>
<feature type="transmembrane region" description="Helical" evidence="1">
    <location>
        <begin position="230"/>
        <end position="249"/>
    </location>
</feature>
<gene>
    <name evidence="3" type="ORF">SGA02_20380</name>
</gene>
<feature type="transmembrane region" description="Helical" evidence="1">
    <location>
        <begin position="51"/>
        <end position="73"/>
    </location>
</feature>
<evidence type="ECO:0000313" key="4">
    <source>
        <dbReference type="Proteomes" id="UP000321057"/>
    </source>
</evidence>
<comment type="caution">
    <text evidence="3">The sequence shown here is derived from an EMBL/GenBank/DDBJ whole genome shotgun (WGS) entry which is preliminary data.</text>
</comment>
<keyword evidence="1" id="KW-1133">Transmembrane helix</keyword>
<evidence type="ECO:0000313" key="3">
    <source>
        <dbReference type="EMBL" id="GEQ06210.1"/>
    </source>
</evidence>
<feature type="transmembrane region" description="Helical" evidence="1">
    <location>
        <begin position="381"/>
        <end position="402"/>
    </location>
</feature>
<proteinExistence type="predicted"/>
<dbReference type="InterPro" id="IPR011642">
    <property type="entry name" value="Gate_dom"/>
</dbReference>
<dbReference type="GeneID" id="93843864"/>
<dbReference type="RefSeq" id="WP_042737867.1">
    <property type="nucleotide sequence ID" value="NZ_BKAX01000006.1"/>
</dbReference>
<feature type="transmembrane region" description="Helical" evidence="1">
    <location>
        <begin position="167"/>
        <end position="190"/>
    </location>
</feature>
<organism evidence="3 4">
    <name type="scientific">Staphylococcus gallinarum</name>
    <dbReference type="NCBI Taxonomy" id="1293"/>
    <lineage>
        <taxon>Bacteria</taxon>
        <taxon>Bacillati</taxon>
        <taxon>Bacillota</taxon>
        <taxon>Bacilli</taxon>
        <taxon>Bacillales</taxon>
        <taxon>Staphylococcaceae</taxon>
        <taxon>Staphylococcus</taxon>
    </lineage>
</organism>
<feature type="transmembrane region" description="Helical" evidence="1">
    <location>
        <begin position="12"/>
        <end position="31"/>
    </location>
</feature>
<feature type="transmembrane region" description="Helical" evidence="1">
    <location>
        <begin position="414"/>
        <end position="435"/>
    </location>
</feature>
<reference evidence="3 4" key="1">
    <citation type="submission" date="2019-07" db="EMBL/GenBank/DDBJ databases">
        <title>Whole genome shotgun sequence of Staphylococcus gallinarum NBRC 109767.</title>
        <authorList>
            <person name="Hosoyama A."/>
            <person name="Uohara A."/>
            <person name="Ohji S."/>
            <person name="Ichikawa N."/>
        </authorList>
    </citation>
    <scope>NUCLEOTIDE SEQUENCE [LARGE SCALE GENOMIC DNA]</scope>
    <source>
        <strain evidence="3 4">NBRC 109767</strain>
    </source>
</reference>
<name>A0ABQ0Y476_STAGA</name>
<feature type="transmembrane region" description="Helical" evidence="1">
    <location>
        <begin position="80"/>
        <end position="102"/>
    </location>
</feature>
<dbReference type="Proteomes" id="UP000321057">
    <property type="component" value="Unassembled WGS sequence"/>
</dbReference>
<feature type="transmembrane region" description="Helical" evidence="1">
    <location>
        <begin position="309"/>
        <end position="332"/>
    </location>
</feature>
<evidence type="ECO:0000259" key="2">
    <source>
        <dbReference type="Pfam" id="PF07670"/>
    </source>
</evidence>
<dbReference type="EMBL" id="BKAX01000006">
    <property type="protein sequence ID" value="GEQ06210.1"/>
    <property type="molecule type" value="Genomic_DNA"/>
</dbReference>
<keyword evidence="1" id="KW-0812">Transmembrane</keyword>
<feature type="domain" description="Nucleoside transporter/FeoB GTPase Gate" evidence="2">
    <location>
        <begin position="129"/>
        <end position="224"/>
    </location>
</feature>
<accession>A0ABQ0Y476</accession>
<feature type="transmembrane region" description="Helical" evidence="1">
    <location>
        <begin position="202"/>
        <end position="223"/>
    </location>
</feature>
<sequence>MNKGYVQSQSNNAWRFFVFSLIGILCFFVPIEIAGTSSIIVDHVHLAIRALFGGLMPYIALIMILAGAILPLIRKSYKNSFADFVIVVFKVLGAIIGVMYVFHFGPALLFKKDYGPFLFEQLMMPLSVLIPVGAIALSLLVSYGLLEFVGVFMEPVMRPIFKTPGKSAVDAVASFVGSYSLGLLITNRVYKEGLYNKREATIIATGFSTVSATFMIIVANTLGLMPHWNLYFWGTLVITFIVTAITAWLPPIVNESTEYYNGQEGEPEVEIVGSRLKTAYAEALKKNAATPSLAKNVWDNLRDGLEMTIAILPSILSIGFLGLILANFTPVIDWLSYIFYPFIYIFPTPDQALLAKASAISIIEMFLPSLLVAKAALSTKFIVGVVSVSAIIFFSALVPCIMATEIKIPIWKLVVIWFLRVVLTLLITIPLGLWIF</sequence>
<protein>
    <submittedName>
        <fullName evidence="3">Histidine transporter</fullName>
    </submittedName>
</protein>
<feature type="transmembrane region" description="Helical" evidence="1">
    <location>
        <begin position="122"/>
        <end position="146"/>
    </location>
</feature>
<evidence type="ECO:0000256" key="1">
    <source>
        <dbReference type="SAM" id="Phobius"/>
    </source>
</evidence>